<name>A0A4Y7RGS8_9FIRM</name>
<gene>
    <name evidence="2" type="ORF">Psch_01571</name>
</gene>
<feature type="region of interest" description="Disordered" evidence="1">
    <location>
        <begin position="55"/>
        <end position="77"/>
    </location>
</feature>
<reference evidence="2 3" key="1">
    <citation type="journal article" date="2018" name="Environ. Microbiol.">
        <title>Novel energy conservation strategies and behaviour of Pelotomaculum schinkii driving syntrophic propionate catabolism.</title>
        <authorList>
            <person name="Hidalgo-Ahumada C.A.P."/>
            <person name="Nobu M.K."/>
            <person name="Narihiro T."/>
            <person name="Tamaki H."/>
            <person name="Liu W.T."/>
            <person name="Kamagata Y."/>
            <person name="Stams A.J.M."/>
            <person name="Imachi H."/>
            <person name="Sousa D.Z."/>
        </authorList>
    </citation>
    <scope>NUCLEOTIDE SEQUENCE [LARGE SCALE GENOMIC DNA]</scope>
    <source>
        <strain evidence="2 3">HH</strain>
    </source>
</reference>
<evidence type="ECO:0000313" key="3">
    <source>
        <dbReference type="Proteomes" id="UP000298324"/>
    </source>
</evidence>
<evidence type="ECO:0000256" key="1">
    <source>
        <dbReference type="SAM" id="MobiDB-lite"/>
    </source>
</evidence>
<comment type="caution">
    <text evidence="2">The sequence shown here is derived from an EMBL/GenBank/DDBJ whole genome shotgun (WGS) entry which is preliminary data.</text>
</comment>
<sequence length="77" mass="8026">MGDNPVAVAVTAGNGAAGKTYTLTIKRAALYNDSNQLVDYTDTIPAELQGVRVKPIAAGQKPGPRSYPPTTRPLKSA</sequence>
<keyword evidence="3" id="KW-1185">Reference proteome</keyword>
<evidence type="ECO:0008006" key="4">
    <source>
        <dbReference type="Google" id="ProtNLM"/>
    </source>
</evidence>
<dbReference type="EMBL" id="QFGA01000001">
    <property type="protein sequence ID" value="TEB08016.1"/>
    <property type="molecule type" value="Genomic_DNA"/>
</dbReference>
<accession>A0A4Y7RGS8</accession>
<dbReference type="Proteomes" id="UP000298324">
    <property type="component" value="Unassembled WGS sequence"/>
</dbReference>
<organism evidence="2 3">
    <name type="scientific">Pelotomaculum schinkii</name>
    <dbReference type="NCBI Taxonomy" id="78350"/>
    <lineage>
        <taxon>Bacteria</taxon>
        <taxon>Bacillati</taxon>
        <taxon>Bacillota</taxon>
        <taxon>Clostridia</taxon>
        <taxon>Eubacteriales</taxon>
        <taxon>Desulfotomaculaceae</taxon>
        <taxon>Pelotomaculum</taxon>
    </lineage>
</organism>
<dbReference type="AlphaFoldDB" id="A0A4Y7RGS8"/>
<evidence type="ECO:0000313" key="2">
    <source>
        <dbReference type="EMBL" id="TEB08016.1"/>
    </source>
</evidence>
<proteinExistence type="predicted"/>
<protein>
    <recommendedName>
        <fullName evidence="4">Cadherin-like beta sandwich domain protein</fullName>
    </recommendedName>
</protein>